<protein>
    <submittedName>
        <fullName evidence="1">Uncharacterized protein</fullName>
    </submittedName>
</protein>
<proteinExistence type="predicted"/>
<reference evidence="1" key="1">
    <citation type="submission" date="2018-08" db="EMBL/GenBank/DDBJ databases">
        <title>Complete genome sequence of Acinetobacter baumannii strain WM99c.</title>
        <authorList>
            <person name="Nigro S.J."/>
            <person name="Wick R.R."/>
            <person name="Holt K.E."/>
            <person name="Hall R.M."/>
        </authorList>
    </citation>
    <scope>NUCLEOTIDE SEQUENCE</scope>
    <source>
        <strain evidence="1">WM99c</strain>
    </source>
</reference>
<gene>
    <name evidence="1" type="ORF">BSF95_02944</name>
</gene>
<evidence type="ECO:0000313" key="1">
    <source>
        <dbReference type="EMBL" id="AXQ91304.1"/>
    </source>
</evidence>
<dbReference type="EMBL" id="CP031743">
    <property type="protein sequence ID" value="AXQ91304.1"/>
    <property type="molecule type" value="Genomic_DNA"/>
</dbReference>
<accession>A0A385EXW5</accession>
<sequence>MKQITMTQAQYILSTNLIVVPFVRKLIPRYMAILGYNFKQPTAQIPH</sequence>
<dbReference type="AlphaFoldDB" id="A0A385EXW5"/>
<organism evidence="1">
    <name type="scientific">Acinetobacter baumannii WM99c</name>
    <dbReference type="NCBI Taxonomy" id="945555"/>
    <lineage>
        <taxon>Bacteria</taxon>
        <taxon>Pseudomonadati</taxon>
        <taxon>Pseudomonadota</taxon>
        <taxon>Gammaproteobacteria</taxon>
        <taxon>Moraxellales</taxon>
        <taxon>Moraxellaceae</taxon>
        <taxon>Acinetobacter</taxon>
        <taxon>Acinetobacter calcoaceticus/baumannii complex</taxon>
    </lineage>
</organism>
<name>A0A385EXW5_ACIBA</name>